<evidence type="ECO:0000259" key="7">
    <source>
        <dbReference type="Pfam" id="PF02687"/>
    </source>
</evidence>
<evidence type="ECO:0000256" key="2">
    <source>
        <dbReference type="ARBA" id="ARBA00022475"/>
    </source>
</evidence>
<dbReference type="AlphaFoldDB" id="A0A0R3K1N5"/>
<dbReference type="PANTHER" id="PTHR43738:SF3">
    <property type="entry name" value="ABC TRANSPORTER PERMEASE"/>
    <property type="match status" value="1"/>
</dbReference>
<dbReference type="InterPro" id="IPR003838">
    <property type="entry name" value="ABC3_permease_C"/>
</dbReference>
<dbReference type="STRING" id="1518501.CQ10_15535"/>
<evidence type="ECO:0000259" key="8">
    <source>
        <dbReference type="Pfam" id="PF12704"/>
    </source>
</evidence>
<proteinExistence type="predicted"/>
<dbReference type="InterPro" id="IPR025857">
    <property type="entry name" value="MacB_PCD"/>
</dbReference>
<feature type="domain" description="MacB-like periplasmic core" evidence="8">
    <location>
        <begin position="21"/>
        <end position="229"/>
    </location>
</feature>
<gene>
    <name evidence="9" type="ORF">CP49_20390</name>
</gene>
<evidence type="ECO:0000256" key="1">
    <source>
        <dbReference type="ARBA" id="ARBA00004651"/>
    </source>
</evidence>
<dbReference type="Pfam" id="PF02687">
    <property type="entry name" value="FtsX"/>
    <property type="match status" value="1"/>
</dbReference>
<dbReference type="EMBL" id="LLXX01000242">
    <property type="protein sequence ID" value="KRQ88477.1"/>
    <property type="molecule type" value="Genomic_DNA"/>
</dbReference>
<protein>
    <submittedName>
        <fullName evidence="9">ABC transporter permease</fullName>
    </submittedName>
</protein>
<evidence type="ECO:0000256" key="3">
    <source>
        <dbReference type="ARBA" id="ARBA00022692"/>
    </source>
</evidence>
<evidence type="ECO:0000256" key="6">
    <source>
        <dbReference type="SAM" id="Phobius"/>
    </source>
</evidence>
<keyword evidence="4 6" id="KW-1133">Transmembrane helix</keyword>
<dbReference type="Pfam" id="PF12704">
    <property type="entry name" value="MacB_PCD"/>
    <property type="match status" value="1"/>
</dbReference>
<evidence type="ECO:0000313" key="10">
    <source>
        <dbReference type="Proteomes" id="UP000051913"/>
    </source>
</evidence>
<keyword evidence="5 6" id="KW-0472">Membrane</keyword>
<keyword evidence="10" id="KW-1185">Reference proteome</keyword>
<dbReference type="OrthoDB" id="9775474at2"/>
<feature type="transmembrane region" description="Helical" evidence="6">
    <location>
        <begin position="351"/>
        <end position="372"/>
    </location>
</feature>
<name>A0A0R3K1N5_9BRAD</name>
<evidence type="ECO:0000256" key="4">
    <source>
        <dbReference type="ARBA" id="ARBA00022989"/>
    </source>
</evidence>
<dbReference type="PANTHER" id="PTHR43738">
    <property type="entry name" value="ABC TRANSPORTER, MEMBRANE PROTEIN"/>
    <property type="match status" value="1"/>
</dbReference>
<feature type="domain" description="ABC3 transporter permease C-terminal" evidence="7">
    <location>
        <begin position="264"/>
        <end position="378"/>
    </location>
</feature>
<reference evidence="9 10" key="1">
    <citation type="submission" date="2014-03" db="EMBL/GenBank/DDBJ databases">
        <title>Bradyrhizobium valentinum sp. nov., isolated from effective nodules of Lupinus mariae-josephae, a lupine endemic of basic-lime soils in Eastern Spain.</title>
        <authorList>
            <person name="Duran D."/>
            <person name="Rey L."/>
            <person name="Navarro A."/>
            <person name="Busquets A."/>
            <person name="Imperial J."/>
            <person name="Ruiz-Argueso T."/>
        </authorList>
    </citation>
    <scope>NUCLEOTIDE SEQUENCE [LARGE SCALE GENOMIC DNA]</scope>
    <source>
        <strain evidence="9 10">LmjM3</strain>
    </source>
</reference>
<evidence type="ECO:0000313" key="9">
    <source>
        <dbReference type="EMBL" id="KRQ88477.1"/>
    </source>
</evidence>
<keyword evidence="3 6" id="KW-0812">Transmembrane</keyword>
<dbReference type="RefSeq" id="WP_057855899.1">
    <property type="nucleotide sequence ID" value="NZ_LLXX01000242.1"/>
</dbReference>
<dbReference type="Proteomes" id="UP000051913">
    <property type="component" value="Unassembled WGS sequence"/>
</dbReference>
<keyword evidence="2" id="KW-1003">Cell membrane</keyword>
<feature type="transmembrane region" description="Helical" evidence="6">
    <location>
        <begin position="18"/>
        <end position="39"/>
    </location>
</feature>
<comment type="subcellular location">
    <subcellularLocation>
        <location evidence="1">Cell membrane</location>
        <topology evidence="1">Multi-pass membrane protein</topology>
    </subcellularLocation>
</comment>
<accession>A0A0R3K1N5</accession>
<feature type="transmembrane region" description="Helical" evidence="6">
    <location>
        <begin position="304"/>
        <end position="331"/>
    </location>
</feature>
<sequence>MNDFDLVRKNLFRRKLRAVLMIVSILIAFMIFGVLAGFYRAFTAGEDAAAADRMITVNKINFTQPMPIAYFTRVRAVEGVRQVTFANWFGGYYQDPKNFIMALAIEPNTYFDVYRSEFEVPPEQLQAFMRDRGSAVVGESLAQKWGWKIGDRIPLNSNIFSQKSGGHTWDLTIAGIVKGKAEHVDTNFLLFQYPYFDETRSFGKDTIGWMILQTTSPENNDRVAKAIDAMFANSTAETSTDTEKAFGKAFAAQFGNIALIVLLVVGAAFVTILMIVGNTMALSIRERTREIGVLKTLGFSGPRILGMVLGESVLLALLGGIPGLAIAALIAMALRNSLANVVPGFAVSPAIALQGLALMIALGLITGIIPALNAMRLKIATALGRG</sequence>
<feature type="transmembrane region" description="Helical" evidence="6">
    <location>
        <begin position="257"/>
        <end position="284"/>
    </location>
</feature>
<organism evidence="9 10">
    <name type="scientific">Bradyrhizobium valentinum</name>
    <dbReference type="NCBI Taxonomy" id="1518501"/>
    <lineage>
        <taxon>Bacteria</taxon>
        <taxon>Pseudomonadati</taxon>
        <taxon>Pseudomonadota</taxon>
        <taxon>Alphaproteobacteria</taxon>
        <taxon>Hyphomicrobiales</taxon>
        <taxon>Nitrobacteraceae</taxon>
        <taxon>Bradyrhizobium</taxon>
    </lineage>
</organism>
<dbReference type="GO" id="GO:0005886">
    <property type="term" value="C:plasma membrane"/>
    <property type="evidence" value="ECO:0007669"/>
    <property type="project" value="UniProtKB-SubCell"/>
</dbReference>
<comment type="caution">
    <text evidence="9">The sequence shown here is derived from an EMBL/GenBank/DDBJ whole genome shotgun (WGS) entry which is preliminary data.</text>
</comment>
<dbReference type="InterPro" id="IPR051125">
    <property type="entry name" value="ABC-4/HrtB_transporter"/>
</dbReference>
<evidence type="ECO:0000256" key="5">
    <source>
        <dbReference type="ARBA" id="ARBA00023136"/>
    </source>
</evidence>